<protein>
    <recommendedName>
        <fullName evidence="2">C2 DOCK-type domain-containing protein</fullName>
    </recommendedName>
</protein>
<reference evidence="3" key="1">
    <citation type="journal article" date="2014" name="Nat. Commun.">
        <title>The rainbow trout genome provides novel insights into evolution after whole-genome duplication in vertebrates.</title>
        <authorList>
            <person name="Berthelot C."/>
            <person name="Brunet F."/>
            <person name="Chalopin D."/>
            <person name="Juanchich A."/>
            <person name="Bernard M."/>
            <person name="Noel B."/>
            <person name="Bento P."/>
            <person name="Da Silva C."/>
            <person name="Labadie K."/>
            <person name="Alberti A."/>
            <person name="Aury J.M."/>
            <person name="Louis A."/>
            <person name="Dehais P."/>
            <person name="Bardou P."/>
            <person name="Montfort J."/>
            <person name="Klopp C."/>
            <person name="Cabau C."/>
            <person name="Gaspin C."/>
            <person name="Thorgaard G.H."/>
            <person name="Boussaha M."/>
            <person name="Quillet E."/>
            <person name="Guyomard R."/>
            <person name="Galiana D."/>
            <person name="Bobe J."/>
            <person name="Volff J.N."/>
            <person name="Genet C."/>
            <person name="Wincker P."/>
            <person name="Jaillon O."/>
            <person name="Roest Crollius H."/>
            <person name="Guiguen Y."/>
        </authorList>
    </citation>
    <scope>NUCLEOTIDE SEQUENCE [LARGE SCALE GENOMIC DNA]</scope>
</reference>
<dbReference type="EMBL" id="FR905338">
    <property type="protein sequence ID" value="CDQ78525.1"/>
    <property type="molecule type" value="Genomic_DNA"/>
</dbReference>
<evidence type="ECO:0000313" key="4">
    <source>
        <dbReference type="Proteomes" id="UP000193380"/>
    </source>
</evidence>
<feature type="domain" description="C2 DOCK-type" evidence="2">
    <location>
        <begin position="1"/>
        <end position="110"/>
    </location>
</feature>
<name>A0A060XNP7_ONCMY</name>
<dbReference type="Gene3D" id="2.60.40.150">
    <property type="entry name" value="C2 domain"/>
    <property type="match status" value="1"/>
</dbReference>
<reference evidence="3" key="2">
    <citation type="submission" date="2014-03" db="EMBL/GenBank/DDBJ databases">
        <authorList>
            <person name="Genoscope - CEA"/>
        </authorList>
    </citation>
    <scope>NUCLEOTIDE SEQUENCE</scope>
</reference>
<evidence type="ECO:0000259" key="2">
    <source>
        <dbReference type="PROSITE" id="PS51650"/>
    </source>
</evidence>
<dbReference type="PROSITE" id="PS51650">
    <property type="entry name" value="C2_DOCK"/>
    <property type="match status" value="1"/>
</dbReference>
<gene>
    <name evidence="3" type="ORF">GSONMT00026051001</name>
</gene>
<proteinExistence type="inferred from homology"/>
<dbReference type="GO" id="GO:0005737">
    <property type="term" value="C:cytoplasm"/>
    <property type="evidence" value="ECO:0007669"/>
    <property type="project" value="TreeGrafter"/>
</dbReference>
<dbReference type="GO" id="GO:0005085">
    <property type="term" value="F:guanyl-nucleotide exchange factor activity"/>
    <property type="evidence" value="ECO:0007669"/>
    <property type="project" value="InterPro"/>
</dbReference>
<accession>A0A060XNP7</accession>
<evidence type="ECO:0000256" key="1">
    <source>
        <dbReference type="PROSITE-ProRule" id="PRU00983"/>
    </source>
</evidence>
<dbReference type="PaxDb" id="8022-A0A060XNP7"/>
<dbReference type="STRING" id="8022.A0A060XNP7"/>
<dbReference type="GO" id="GO:0031267">
    <property type="term" value="F:small GTPase binding"/>
    <property type="evidence" value="ECO:0007669"/>
    <property type="project" value="TreeGrafter"/>
</dbReference>
<comment type="similarity">
    <text evidence="1">Belongs to the DOCK family.</text>
</comment>
<dbReference type="InterPro" id="IPR026791">
    <property type="entry name" value="DOCK"/>
</dbReference>
<evidence type="ECO:0000313" key="3">
    <source>
        <dbReference type="EMBL" id="CDQ78525.1"/>
    </source>
</evidence>
<dbReference type="Pfam" id="PF14429">
    <property type="entry name" value="DOCK-C2"/>
    <property type="match status" value="1"/>
</dbReference>
<sequence>MIKLPIPIDRFRGSHLRFEFRHCSTKDKGEKKLFGFAFTPLMREDGTTLSDESHELYVYKCDENTTFSNQGLYLSMPCCKEDFNSCPNLPSTLPFQRNPKETFWVSTQLCSTKLTQNGKASSLHCFVHLTTLYNREFTSLASIFNQSFTHVFVSESSVQEEVEMMVESLLDVLLQTLLSIMSKSQSLETARGQRCPQCTAEITVRDSPLLHYMKKIMFCNAWNLTDMEVFLPVQGEYVSTLLSLLRQMTEVHFHHLLNNFHSKEELKEFLLKIFCVFRNLMKLTIFPRDWSVMRLLTSHVIVVTTQYLSPALHKNFSEADFDFKVWNSFFSLTVLYINQPSLQLEPLTQAKRKKVLDK</sequence>
<dbReference type="Pfam" id="PF23554">
    <property type="entry name" value="TPR_DOCK"/>
    <property type="match status" value="1"/>
</dbReference>
<dbReference type="GO" id="GO:0005886">
    <property type="term" value="C:plasma membrane"/>
    <property type="evidence" value="ECO:0007669"/>
    <property type="project" value="TreeGrafter"/>
</dbReference>
<organism evidence="3 4">
    <name type="scientific">Oncorhynchus mykiss</name>
    <name type="common">Rainbow trout</name>
    <name type="synonym">Salmo gairdneri</name>
    <dbReference type="NCBI Taxonomy" id="8022"/>
    <lineage>
        <taxon>Eukaryota</taxon>
        <taxon>Metazoa</taxon>
        <taxon>Chordata</taxon>
        <taxon>Craniata</taxon>
        <taxon>Vertebrata</taxon>
        <taxon>Euteleostomi</taxon>
        <taxon>Actinopterygii</taxon>
        <taxon>Neopterygii</taxon>
        <taxon>Teleostei</taxon>
        <taxon>Protacanthopterygii</taxon>
        <taxon>Salmoniformes</taxon>
        <taxon>Salmonidae</taxon>
        <taxon>Salmoninae</taxon>
        <taxon>Oncorhynchus</taxon>
    </lineage>
</organism>
<dbReference type="PANTHER" id="PTHR45653:SF4">
    <property type="entry name" value="DEDICATOR OF CYTOKINESIS PROTEIN 3"/>
    <property type="match status" value="1"/>
</dbReference>
<dbReference type="InterPro" id="IPR056372">
    <property type="entry name" value="TPR_DOCK"/>
</dbReference>
<dbReference type="AlphaFoldDB" id="A0A060XNP7"/>
<dbReference type="GO" id="GO:0007264">
    <property type="term" value="P:small GTPase-mediated signal transduction"/>
    <property type="evidence" value="ECO:0007669"/>
    <property type="project" value="InterPro"/>
</dbReference>
<dbReference type="PANTHER" id="PTHR45653">
    <property type="entry name" value="DEDICATOR OF CYTOKINESIS"/>
    <property type="match status" value="1"/>
</dbReference>
<dbReference type="Proteomes" id="UP000193380">
    <property type="component" value="Unassembled WGS sequence"/>
</dbReference>
<dbReference type="InterPro" id="IPR027007">
    <property type="entry name" value="C2_DOCK-type_domain"/>
</dbReference>
<dbReference type="InterPro" id="IPR035892">
    <property type="entry name" value="C2_domain_sf"/>
</dbReference>